<keyword evidence="2" id="KW-0472">Membrane</keyword>
<keyword evidence="2" id="KW-1133">Transmembrane helix</keyword>
<accession>A0A8R7U891</accession>
<feature type="compositionally biased region" description="Polar residues" evidence="1">
    <location>
        <begin position="70"/>
        <end position="80"/>
    </location>
</feature>
<keyword evidence="4" id="KW-1185">Reference proteome</keyword>
<proteinExistence type="predicted"/>
<evidence type="ECO:0000313" key="3">
    <source>
        <dbReference type="EnsemblPlants" id="TuG1812G0400001935.01.T01.cds279169"/>
    </source>
</evidence>
<reference evidence="3" key="3">
    <citation type="submission" date="2022-06" db="UniProtKB">
        <authorList>
            <consortium name="EnsemblPlants"/>
        </authorList>
    </citation>
    <scope>IDENTIFICATION</scope>
</reference>
<evidence type="ECO:0000256" key="1">
    <source>
        <dbReference type="SAM" id="MobiDB-lite"/>
    </source>
</evidence>
<dbReference type="Proteomes" id="UP000015106">
    <property type="component" value="Chromosome 4"/>
</dbReference>
<evidence type="ECO:0000313" key="4">
    <source>
        <dbReference type="Proteomes" id="UP000015106"/>
    </source>
</evidence>
<feature type="region of interest" description="Disordered" evidence="1">
    <location>
        <begin position="55"/>
        <end position="80"/>
    </location>
</feature>
<dbReference type="Gramene" id="TuG1812G0400001935.01.T01">
    <property type="protein sequence ID" value="TuG1812G0400001935.01.T01.cds279169"/>
    <property type="gene ID" value="TuG1812G0400001935.01"/>
</dbReference>
<feature type="transmembrane region" description="Helical" evidence="2">
    <location>
        <begin position="14"/>
        <end position="37"/>
    </location>
</feature>
<dbReference type="AlphaFoldDB" id="A0A8R7U891"/>
<name>A0A8R7U891_TRIUA</name>
<protein>
    <submittedName>
        <fullName evidence="3">Uncharacterized protein</fullName>
    </submittedName>
</protein>
<organism evidence="3 4">
    <name type="scientific">Triticum urartu</name>
    <name type="common">Red wild einkorn</name>
    <name type="synonym">Crithodium urartu</name>
    <dbReference type="NCBI Taxonomy" id="4572"/>
    <lineage>
        <taxon>Eukaryota</taxon>
        <taxon>Viridiplantae</taxon>
        <taxon>Streptophyta</taxon>
        <taxon>Embryophyta</taxon>
        <taxon>Tracheophyta</taxon>
        <taxon>Spermatophyta</taxon>
        <taxon>Magnoliopsida</taxon>
        <taxon>Liliopsida</taxon>
        <taxon>Poales</taxon>
        <taxon>Poaceae</taxon>
        <taxon>BOP clade</taxon>
        <taxon>Pooideae</taxon>
        <taxon>Triticodae</taxon>
        <taxon>Triticeae</taxon>
        <taxon>Triticinae</taxon>
        <taxon>Triticum</taxon>
    </lineage>
</organism>
<evidence type="ECO:0000256" key="2">
    <source>
        <dbReference type="SAM" id="Phobius"/>
    </source>
</evidence>
<keyword evidence="2" id="KW-0812">Transmembrane</keyword>
<reference evidence="3" key="2">
    <citation type="submission" date="2018-03" db="EMBL/GenBank/DDBJ databases">
        <title>The Triticum urartu genome reveals the dynamic nature of wheat genome evolution.</title>
        <authorList>
            <person name="Ling H."/>
            <person name="Ma B."/>
            <person name="Shi X."/>
            <person name="Liu H."/>
            <person name="Dong L."/>
            <person name="Sun H."/>
            <person name="Cao Y."/>
            <person name="Gao Q."/>
            <person name="Zheng S."/>
            <person name="Li Y."/>
            <person name="Yu Y."/>
            <person name="Du H."/>
            <person name="Qi M."/>
            <person name="Li Y."/>
            <person name="Yu H."/>
            <person name="Cui Y."/>
            <person name="Wang N."/>
            <person name="Chen C."/>
            <person name="Wu H."/>
            <person name="Zhao Y."/>
            <person name="Zhang J."/>
            <person name="Li Y."/>
            <person name="Zhou W."/>
            <person name="Zhang B."/>
            <person name="Hu W."/>
            <person name="Eijk M."/>
            <person name="Tang J."/>
            <person name="Witsenboer H."/>
            <person name="Zhao S."/>
            <person name="Li Z."/>
            <person name="Zhang A."/>
            <person name="Wang D."/>
            <person name="Liang C."/>
        </authorList>
    </citation>
    <scope>NUCLEOTIDE SEQUENCE [LARGE SCALE GENOMIC DNA]</scope>
    <source>
        <strain evidence="3">cv. G1812</strain>
    </source>
</reference>
<reference evidence="4" key="1">
    <citation type="journal article" date="2013" name="Nature">
        <title>Draft genome of the wheat A-genome progenitor Triticum urartu.</title>
        <authorList>
            <person name="Ling H.Q."/>
            <person name="Zhao S."/>
            <person name="Liu D."/>
            <person name="Wang J."/>
            <person name="Sun H."/>
            <person name="Zhang C."/>
            <person name="Fan H."/>
            <person name="Li D."/>
            <person name="Dong L."/>
            <person name="Tao Y."/>
            <person name="Gao C."/>
            <person name="Wu H."/>
            <person name="Li Y."/>
            <person name="Cui Y."/>
            <person name="Guo X."/>
            <person name="Zheng S."/>
            <person name="Wang B."/>
            <person name="Yu K."/>
            <person name="Liang Q."/>
            <person name="Yang W."/>
            <person name="Lou X."/>
            <person name="Chen J."/>
            <person name="Feng M."/>
            <person name="Jian J."/>
            <person name="Zhang X."/>
            <person name="Luo G."/>
            <person name="Jiang Y."/>
            <person name="Liu J."/>
            <person name="Wang Z."/>
            <person name="Sha Y."/>
            <person name="Zhang B."/>
            <person name="Wu H."/>
            <person name="Tang D."/>
            <person name="Shen Q."/>
            <person name="Xue P."/>
            <person name="Zou S."/>
            <person name="Wang X."/>
            <person name="Liu X."/>
            <person name="Wang F."/>
            <person name="Yang Y."/>
            <person name="An X."/>
            <person name="Dong Z."/>
            <person name="Zhang K."/>
            <person name="Zhang X."/>
            <person name="Luo M.C."/>
            <person name="Dvorak J."/>
            <person name="Tong Y."/>
            <person name="Wang J."/>
            <person name="Yang H."/>
            <person name="Li Z."/>
            <person name="Wang D."/>
            <person name="Zhang A."/>
            <person name="Wang J."/>
        </authorList>
    </citation>
    <scope>NUCLEOTIDE SEQUENCE</scope>
    <source>
        <strain evidence="4">cv. G1812</strain>
    </source>
</reference>
<sequence length="80" mass="9159">MRDYDMLCNCLCKLGTLFCLLLLLFTMSIFFKLLLLAKKLACMLSAKIGMLSPKNSRRVTEPTSRRFRPTLTSTNDATNY</sequence>
<dbReference type="EnsemblPlants" id="TuG1812G0400001935.01.T01">
    <property type="protein sequence ID" value="TuG1812G0400001935.01.T01.cds279169"/>
    <property type="gene ID" value="TuG1812G0400001935.01"/>
</dbReference>